<dbReference type="Pfam" id="PF10677">
    <property type="entry name" value="DUF2490"/>
    <property type="match status" value="1"/>
</dbReference>
<sequence>MLHRIYVLLILLSMLNLSAQEEHISSYNSINLNYTINKKFSIYAEGQLRSIADFSYPDHYEIKGGLAYKLPNNHKIMVVIGRYMNYKDHSVDKEEFRIWLQDAYKLNAGKFEFENRVKLEKSWFYSPQKDEHSGRMRFLYRLNVSVPLNSAEVKPGTISANVYDEVYFLLTDQPFFSRNRVFGGFSYQADQIFSLSAGYLWQRDLALSGNKNLHYLYLALGIKLDGSKSRKVKTAKAD</sequence>
<dbReference type="AlphaFoldDB" id="A0A7M2Y8T4"/>
<accession>A0A7M2Y8T4</accession>
<proteinExistence type="predicted"/>
<evidence type="ECO:0000313" key="2">
    <source>
        <dbReference type="EMBL" id="QOW09743.1"/>
    </source>
</evidence>
<evidence type="ECO:0000313" key="3">
    <source>
        <dbReference type="Proteomes" id="UP000594195"/>
    </source>
</evidence>
<keyword evidence="3" id="KW-1185">Reference proteome</keyword>
<name>A0A7M2Y8T4_9FLAO</name>
<dbReference type="EMBL" id="CP040442">
    <property type="protein sequence ID" value="QOW09743.1"/>
    <property type="molecule type" value="Genomic_DNA"/>
</dbReference>
<evidence type="ECO:0000256" key="1">
    <source>
        <dbReference type="SAM" id="SignalP"/>
    </source>
</evidence>
<dbReference type="KEGG" id="kfa:Q73A0000_04855"/>
<reference evidence="2 3" key="1">
    <citation type="submission" date="2019-05" db="EMBL/GenBank/DDBJ databases">
        <title>Chryseobacterium sp. isolated from King George Island, maritime Antarctica.</title>
        <authorList>
            <person name="Peng X."/>
        </authorList>
    </citation>
    <scope>NUCLEOTIDE SEQUENCE [LARGE SCALE GENOMIC DNA]</scope>
    <source>
        <strain evidence="2 3">7-3A</strain>
    </source>
</reference>
<keyword evidence="1" id="KW-0732">Signal</keyword>
<organism evidence="2 3">
    <name type="scientific">Kaistella flava</name>
    <name type="common">ex Peng et al. 2021</name>
    <dbReference type="NCBI Taxonomy" id="2038776"/>
    <lineage>
        <taxon>Bacteria</taxon>
        <taxon>Pseudomonadati</taxon>
        <taxon>Bacteroidota</taxon>
        <taxon>Flavobacteriia</taxon>
        <taxon>Flavobacteriales</taxon>
        <taxon>Weeksellaceae</taxon>
        <taxon>Chryseobacterium group</taxon>
        <taxon>Kaistella</taxon>
    </lineage>
</organism>
<dbReference type="Proteomes" id="UP000594195">
    <property type="component" value="Chromosome"/>
</dbReference>
<dbReference type="InterPro" id="IPR019619">
    <property type="entry name" value="DUF2490"/>
</dbReference>
<feature type="signal peptide" evidence="1">
    <location>
        <begin position="1"/>
        <end position="19"/>
    </location>
</feature>
<protein>
    <submittedName>
        <fullName evidence="2">DUF2490 domain-containing protein</fullName>
    </submittedName>
</protein>
<gene>
    <name evidence="2" type="ORF">Q73A0000_04855</name>
</gene>
<feature type="chain" id="PRO_5032645056" evidence="1">
    <location>
        <begin position="20"/>
        <end position="238"/>
    </location>
</feature>